<evidence type="ECO:0000256" key="9">
    <source>
        <dbReference type="ARBA" id="ARBA00023159"/>
    </source>
</evidence>
<evidence type="ECO:0000313" key="14">
    <source>
        <dbReference type="EMBL" id="CCO46492.1"/>
    </source>
</evidence>
<evidence type="ECO:0000256" key="2">
    <source>
        <dbReference type="ARBA" id="ARBA00011738"/>
    </source>
</evidence>
<dbReference type="InterPro" id="IPR000551">
    <property type="entry name" value="MerR-type_HTH_dom"/>
</dbReference>
<dbReference type="RefSeq" id="WP_022605261.1">
    <property type="nucleotide sequence ID" value="NZ_LK391965.1"/>
</dbReference>
<feature type="domain" description="HTH merR-type" evidence="13">
    <location>
        <begin position="1"/>
        <end position="69"/>
    </location>
</feature>
<keyword evidence="10" id="KW-0804">Transcription</keyword>
<dbReference type="NCBIfam" id="TIGR02044">
    <property type="entry name" value="CueR"/>
    <property type="match status" value="1"/>
</dbReference>
<dbReference type="PROSITE" id="PS50937">
    <property type="entry name" value="HTH_MERR_2"/>
    <property type="match status" value="1"/>
</dbReference>
<evidence type="ECO:0000256" key="8">
    <source>
        <dbReference type="ARBA" id="ARBA00023125"/>
    </source>
</evidence>
<protein>
    <recommendedName>
        <fullName evidence="3">HTH-type transcriptional regulator CueR</fullName>
    </recommendedName>
    <alternativeName>
        <fullName evidence="12">Copper efflux regulator</fullName>
    </alternativeName>
    <alternativeName>
        <fullName evidence="11">Copper export regulator</fullName>
    </alternativeName>
</protein>
<dbReference type="Proteomes" id="UP000018211">
    <property type="component" value="Unassembled WGS sequence"/>
</dbReference>
<dbReference type="GO" id="GO:0045893">
    <property type="term" value="P:positive regulation of DNA-templated transcription"/>
    <property type="evidence" value="ECO:0007669"/>
    <property type="project" value="InterPro"/>
</dbReference>
<comment type="caution">
    <text evidence="14">The sequence shown here is derived from an EMBL/GenBank/DDBJ whole genome shotgun (WGS) entry which is preliminary data.</text>
</comment>
<name>A0AAV2VPL8_9VIBR</name>
<keyword evidence="4" id="KW-0963">Cytoplasm</keyword>
<accession>A0AAV2VPL8</accession>
<dbReference type="InterPro" id="IPR009061">
    <property type="entry name" value="DNA-bd_dom_put_sf"/>
</dbReference>
<dbReference type="Pfam" id="PF09278">
    <property type="entry name" value="MerR-DNA-bind"/>
    <property type="match status" value="1"/>
</dbReference>
<sequence length="131" mass="14632">MNISQAAKVTGLTAKSIRFYESKEITSPALRSANGYRTYSEKHIEELQLVARARAAGFNLDECKSLLELAFNPSRTSAEVKQKTREKLAEVEAKISELTLMKSQLEAWIEECPGDEGQECPIIDNLCGHKK</sequence>
<dbReference type="GO" id="GO:0005737">
    <property type="term" value="C:cytoplasm"/>
    <property type="evidence" value="ECO:0007669"/>
    <property type="project" value="UniProtKB-SubCell"/>
</dbReference>
<dbReference type="PANTHER" id="PTHR30204">
    <property type="entry name" value="REDOX-CYCLING DRUG-SENSING TRANSCRIPTIONAL ACTIVATOR SOXR"/>
    <property type="match status" value="1"/>
</dbReference>
<organism evidence="14 15">
    <name type="scientific">Vibrio nigripulchritudo SOn1</name>
    <dbReference type="NCBI Taxonomy" id="1238450"/>
    <lineage>
        <taxon>Bacteria</taxon>
        <taxon>Pseudomonadati</taxon>
        <taxon>Pseudomonadota</taxon>
        <taxon>Gammaproteobacteria</taxon>
        <taxon>Vibrionales</taxon>
        <taxon>Vibrionaceae</taxon>
        <taxon>Vibrio</taxon>
    </lineage>
</organism>
<dbReference type="AlphaFoldDB" id="A0AAV2VPL8"/>
<evidence type="ECO:0000256" key="4">
    <source>
        <dbReference type="ARBA" id="ARBA00022490"/>
    </source>
</evidence>
<evidence type="ECO:0000256" key="6">
    <source>
        <dbReference type="ARBA" id="ARBA00023008"/>
    </source>
</evidence>
<reference evidence="14 15" key="1">
    <citation type="journal article" date="2013" name="ISME J.">
        <title>Comparative genomics of pathogenic lineages of Vibrio nigripulchritudo identifies virulence-associated traits.</title>
        <authorList>
            <person name="Goudenege D."/>
            <person name="Labreuche Y."/>
            <person name="Krin E."/>
            <person name="Ansquer D."/>
            <person name="Mangenot S."/>
            <person name="Calteau A."/>
            <person name="Medigue C."/>
            <person name="Mazel D."/>
            <person name="Polz M.F."/>
            <person name="Le Roux F."/>
        </authorList>
    </citation>
    <scope>NUCLEOTIDE SEQUENCE [LARGE SCALE GENOMIC DNA]</scope>
    <source>
        <strain evidence="14 15">SOn1</strain>
    </source>
</reference>
<dbReference type="CDD" id="cd01108">
    <property type="entry name" value="HTH_CueR"/>
    <property type="match status" value="1"/>
</dbReference>
<keyword evidence="9" id="KW-0010">Activator</keyword>
<keyword evidence="5" id="KW-0479">Metal-binding</keyword>
<dbReference type="PRINTS" id="PR00040">
    <property type="entry name" value="HTHMERR"/>
</dbReference>
<comment type="subcellular location">
    <subcellularLocation>
        <location evidence="1">Cytoplasm</location>
    </subcellularLocation>
</comment>
<evidence type="ECO:0000256" key="3">
    <source>
        <dbReference type="ARBA" id="ARBA00017250"/>
    </source>
</evidence>
<evidence type="ECO:0000256" key="11">
    <source>
        <dbReference type="ARBA" id="ARBA00031472"/>
    </source>
</evidence>
<evidence type="ECO:0000256" key="1">
    <source>
        <dbReference type="ARBA" id="ARBA00004496"/>
    </source>
</evidence>
<evidence type="ECO:0000256" key="10">
    <source>
        <dbReference type="ARBA" id="ARBA00023163"/>
    </source>
</evidence>
<evidence type="ECO:0000313" key="15">
    <source>
        <dbReference type="Proteomes" id="UP000018211"/>
    </source>
</evidence>
<dbReference type="Gene3D" id="1.10.1660.10">
    <property type="match status" value="1"/>
</dbReference>
<comment type="subunit">
    <text evidence="2">Homodimer.</text>
</comment>
<dbReference type="SMART" id="SM00422">
    <property type="entry name" value="HTH_MERR"/>
    <property type="match status" value="1"/>
</dbReference>
<evidence type="ECO:0000256" key="5">
    <source>
        <dbReference type="ARBA" id="ARBA00022723"/>
    </source>
</evidence>
<dbReference type="GO" id="GO:0005507">
    <property type="term" value="F:copper ion binding"/>
    <property type="evidence" value="ECO:0007669"/>
    <property type="project" value="InterPro"/>
</dbReference>
<evidence type="ECO:0000256" key="7">
    <source>
        <dbReference type="ARBA" id="ARBA00023015"/>
    </source>
</evidence>
<dbReference type="PANTHER" id="PTHR30204:SF16">
    <property type="entry name" value="HTH-TYPE TRANSCRIPTIONAL REGULATOR CUER"/>
    <property type="match status" value="1"/>
</dbReference>
<dbReference type="Pfam" id="PF00376">
    <property type="entry name" value="MerR"/>
    <property type="match status" value="1"/>
</dbReference>
<gene>
    <name evidence="14" type="primary">cueR</name>
    <name evidence="14" type="ORF">VIBNISOn1_1790033</name>
</gene>
<keyword evidence="6" id="KW-0186">Copper</keyword>
<dbReference type="GO" id="GO:0003677">
    <property type="term" value="F:DNA binding"/>
    <property type="evidence" value="ECO:0007669"/>
    <property type="project" value="UniProtKB-KW"/>
</dbReference>
<keyword evidence="7" id="KW-0805">Transcription regulation</keyword>
<dbReference type="EMBL" id="CAOF01000089">
    <property type="protein sequence ID" value="CCO46492.1"/>
    <property type="molecule type" value="Genomic_DNA"/>
</dbReference>
<dbReference type="GO" id="GO:0003700">
    <property type="term" value="F:DNA-binding transcription factor activity"/>
    <property type="evidence" value="ECO:0007669"/>
    <property type="project" value="InterPro"/>
</dbReference>
<dbReference type="SUPFAM" id="SSF46955">
    <property type="entry name" value="Putative DNA-binding domain"/>
    <property type="match status" value="1"/>
</dbReference>
<dbReference type="InterPro" id="IPR011789">
    <property type="entry name" value="CueR"/>
</dbReference>
<proteinExistence type="predicted"/>
<dbReference type="InterPro" id="IPR047057">
    <property type="entry name" value="MerR_fam"/>
</dbReference>
<evidence type="ECO:0000256" key="12">
    <source>
        <dbReference type="ARBA" id="ARBA00032335"/>
    </source>
</evidence>
<dbReference type="InterPro" id="IPR015358">
    <property type="entry name" value="Tscrpt_reg_MerR_DNA-bd"/>
</dbReference>
<keyword evidence="8" id="KW-0238">DNA-binding</keyword>
<evidence type="ECO:0000259" key="13">
    <source>
        <dbReference type="PROSITE" id="PS50937"/>
    </source>
</evidence>